<evidence type="ECO:0000313" key="7">
    <source>
        <dbReference type="EMBL" id="KAG9444442.1"/>
    </source>
</evidence>
<dbReference type="PANTHER" id="PTHR22893:SF91">
    <property type="entry name" value="NADPH DEHYDROGENASE 2-RELATED"/>
    <property type="match status" value="1"/>
</dbReference>
<dbReference type="EMBL" id="JAINDJ010000006">
    <property type="protein sequence ID" value="KAG9444442.1"/>
    <property type="molecule type" value="Genomic_DNA"/>
</dbReference>
<reference evidence="7 8" key="1">
    <citation type="submission" date="2021-07" db="EMBL/GenBank/DDBJ databases">
        <title>The Aristolochia fimbriata genome: insights into angiosperm evolution, floral development and chemical biosynthesis.</title>
        <authorList>
            <person name="Jiao Y."/>
        </authorList>
    </citation>
    <scope>NUCLEOTIDE SEQUENCE [LARGE SCALE GENOMIC DNA]</scope>
    <source>
        <strain evidence="7">IBCAS-2021</strain>
        <tissue evidence="7">Leaf</tissue>
    </source>
</reference>
<organism evidence="7 8">
    <name type="scientific">Aristolochia fimbriata</name>
    <name type="common">White veined hardy Dutchman's pipe vine</name>
    <dbReference type="NCBI Taxonomy" id="158543"/>
    <lineage>
        <taxon>Eukaryota</taxon>
        <taxon>Viridiplantae</taxon>
        <taxon>Streptophyta</taxon>
        <taxon>Embryophyta</taxon>
        <taxon>Tracheophyta</taxon>
        <taxon>Spermatophyta</taxon>
        <taxon>Magnoliopsida</taxon>
        <taxon>Magnoliidae</taxon>
        <taxon>Piperales</taxon>
        <taxon>Aristolochiaceae</taxon>
        <taxon>Aristolochia</taxon>
    </lineage>
</organism>
<evidence type="ECO:0000256" key="2">
    <source>
        <dbReference type="ARBA" id="ARBA00005979"/>
    </source>
</evidence>
<dbReference type="Gene3D" id="3.20.20.70">
    <property type="entry name" value="Aldolase class I"/>
    <property type="match status" value="1"/>
</dbReference>
<dbReference type="InterPro" id="IPR045247">
    <property type="entry name" value="Oye-like"/>
</dbReference>
<comment type="caution">
    <text evidence="7">The sequence shown here is derived from an EMBL/GenBank/DDBJ whole genome shotgun (WGS) entry which is preliminary data.</text>
</comment>
<comment type="similarity">
    <text evidence="2">Belongs to the NADH:flavin oxidoreductase/NADH oxidase family.</text>
</comment>
<sequence length="130" mass="14302">MLDELRLSGYLNSIMKCGSTLFFLAGSQCSIFEGLNFLPHGIQYYSRRTTKGGFLIVEATVVSDTAIGYPDTQGIWTKEQTEAWKPIVKVVHDKGGVFLCQIWHVGRVSNTSFMPNGQPPVSSTDKPLGS</sequence>
<dbReference type="Pfam" id="PF00724">
    <property type="entry name" value="Oxidored_FMN"/>
    <property type="match status" value="1"/>
</dbReference>
<keyword evidence="5" id="KW-0521">NADP</keyword>
<gene>
    <name evidence="7" type="ORF">H6P81_015782</name>
</gene>
<evidence type="ECO:0000259" key="6">
    <source>
        <dbReference type="Pfam" id="PF00724"/>
    </source>
</evidence>
<dbReference type="AlphaFoldDB" id="A0AAV7E6K6"/>
<dbReference type="PANTHER" id="PTHR22893">
    <property type="entry name" value="NADH OXIDOREDUCTASE-RELATED"/>
    <property type="match status" value="1"/>
</dbReference>
<keyword evidence="3" id="KW-0285">Flavoprotein</keyword>
<proteinExistence type="inferred from homology"/>
<name>A0AAV7E6K6_ARIFI</name>
<evidence type="ECO:0000313" key="8">
    <source>
        <dbReference type="Proteomes" id="UP000825729"/>
    </source>
</evidence>
<evidence type="ECO:0000256" key="5">
    <source>
        <dbReference type="ARBA" id="ARBA00022857"/>
    </source>
</evidence>
<dbReference type="InterPro" id="IPR013785">
    <property type="entry name" value="Aldolase_TIM"/>
</dbReference>
<evidence type="ECO:0000256" key="3">
    <source>
        <dbReference type="ARBA" id="ARBA00022630"/>
    </source>
</evidence>
<dbReference type="GO" id="GO:0010181">
    <property type="term" value="F:FMN binding"/>
    <property type="evidence" value="ECO:0007669"/>
    <property type="project" value="InterPro"/>
</dbReference>
<protein>
    <recommendedName>
        <fullName evidence="6">NADH:flavin oxidoreductase/NADH oxidase N-terminal domain-containing protein</fullName>
    </recommendedName>
</protein>
<feature type="domain" description="NADH:flavin oxidoreductase/NADH oxidase N-terminal" evidence="6">
    <location>
        <begin position="42"/>
        <end position="114"/>
    </location>
</feature>
<dbReference type="InterPro" id="IPR001155">
    <property type="entry name" value="OxRdtase_FMN_N"/>
</dbReference>
<accession>A0AAV7E6K6</accession>
<dbReference type="SUPFAM" id="SSF51395">
    <property type="entry name" value="FMN-linked oxidoreductases"/>
    <property type="match status" value="1"/>
</dbReference>
<evidence type="ECO:0000256" key="4">
    <source>
        <dbReference type="ARBA" id="ARBA00022643"/>
    </source>
</evidence>
<dbReference type="GO" id="GO:0016491">
    <property type="term" value="F:oxidoreductase activity"/>
    <property type="evidence" value="ECO:0007669"/>
    <property type="project" value="InterPro"/>
</dbReference>
<keyword evidence="8" id="KW-1185">Reference proteome</keyword>
<dbReference type="Proteomes" id="UP000825729">
    <property type="component" value="Unassembled WGS sequence"/>
</dbReference>
<keyword evidence="4" id="KW-0288">FMN</keyword>
<evidence type="ECO:0000256" key="1">
    <source>
        <dbReference type="ARBA" id="ARBA00001917"/>
    </source>
</evidence>
<comment type="cofactor">
    <cofactor evidence="1">
        <name>FMN</name>
        <dbReference type="ChEBI" id="CHEBI:58210"/>
    </cofactor>
</comment>